<dbReference type="InterPro" id="IPR036410">
    <property type="entry name" value="HSP_DnaJ_Cys-rich_dom_sf"/>
</dbReference>
<dbReference type="InterPro" id="IPR008971">
    <property type="entry name" value="HSP40/DnaJ_pept-bd"/>
</dbReference>
<accession>U6LFT7</accession>
<gene>
    <name evidence="4" type="ORF">EBH_0059680</name>
</gene>
<feature type="domain" description="CR-type" evidence="3">
    <location>
        <begin position="272"/>
        <end position="354"/>
    </location>
</feature>
<keyword evidence="1" id="KW-0479">Metal-binding</keyword>
<keyword evidence="1" id="KW-0862">Zinc</keyword>
<evidence type="ECO:0000256" key="2">
    <source>
        <dbReference type="SAM" id="MobiDB-lite"/>
    </source>
</evidence>
<name>U6LFT7_9EIME</name>
<dbReference type="GO" id="GO:0051082">
    <property type="term" value="F:unfolded protein binding"/>
    <property type="evidence" value="ECO:0007669"/>
    <property type="project" value="InterPro"/>
</dbReference>
<dbReference type="InterPro" id="IPR002939">
    <property type="entry name" value="DnaJ_C"/>
</dbReference>
<dbReference type="Gene3D" id="2.10.230.10">
    <property type="entry name" value="Heat shock protein DnaJ, cysteine-rich domain"/>
    <property type="match status" value="1"/>
</dbReference>
<dbReference type="Pfam" id="PF00684">
    <property type="entry name" value="DnaJ_CXXCXGXG"/>
    <property type="match status" value="1"/>
</dbReference>
<dbReference type="EMBL" id="HG711576">
    <property type="protein sequence ID" value="CDJ49267.1"/>
    <property type="molecule type" value="Genomic_DNA"/>
</dbReference>
<dbReference type="CDD" id="cd10747">
    <property type="entry name" value="DnaJ_C"/>
    <property type="match status" value="1"/>
</dbReference>
<dbReference type="CDD" id="cd10719">
    <property type="entry name" value="DnaJ_zf"/>
    <property type="match status" value="1"/>
</dbReference>
<dbReference type="FunFam" id="2.60.260.20:FF:000013">
    <property type="entry name" value="DnaJ subfamily B member 11"/>
    <property type="match status" value="1"/>
</dbReference>
<protein>
    <submittedName>
        <fullName evidence="4">DnaJ domain-containing protein, putative</fullName>
    </submittedName>
</protein>
<organism evidence="4 5">
    <name type="scientific">Eimeria brunetti</name>
    <dbReference type="NCBI Taxonomy" id="51314"/>
    <lineage>
        <taxon>Eukaryota</taxon>
        <taxon>Sar</taxon>
        <taxon>Alveolata</taxon>
        <taxon>Apicomplexa</taxon>
        <taxon>Conoidasida</taxon>
        <taxon>Coccidia</taxon>
        <taxon>Eucoccidiorida</taxon>
        <taxon>Eimeriorina</taxon>
        <taxon>Eimeriidae</taxon>
        <taxon>Eimeria</taxon>
    </lineage>
</organism>
<feature type="region of interest" description="Disordered" evidence="2">
    <location>
        <begin position="187"/>
        <end position="218"/>
    </location>
</feature>
<reference evidence="4" key="2">
    <citation type="submission" date="2013-10" db="EMBL/GenBank/DDBJ databases">
        <authorList>
            <person name="Aslett M."/>
        </authorList>
    </citation>
    <scope>NUCLEOTIDE SEQUENCE [LARGE SCALE GENOMIC DNA]</scope>
    <source>
        <strain evidence="4">Houghton</strain>
    </source>
</reference>
<dbReference type="PROSITE" id="PS51188">
    <property type="entry name" value="ZF_CR"/>
    <property type="match status" value="1"/>
</dbReference>
<dbReference type="GO" id="GO:0008270">
    <property type="term" value="F:zinc ion binding"/>
    <property type="evidence" value="ECO:0007669"/>
    <property type="project" value="UniProtKB-KW"/>
</dbReference>
<keyword evidence="1" id="KW-0863">Zinc-finger</keyword>
<dbReference type="Pfam" id="PF01556">
    <property type="entry name" value="DnaJ_C"/>
    <property type="match status" value="1"/>
</dbReference>
<dbReference type="Proteomes" id="UP000030750">
    <property type="component" value="Unassembled WGS sequence"/>
</dbReference>
<dbReference type="GO" id="GO:0042026">
    <property type="term" value="P:protein refolding"/>
    <property type="evidence" value="ECO:0007669"/>
    <property type="project" value="TreeGrafter"/>
</dbReference>
<sequence length="506" mass="54133">MNGPAPYLGLFKGPVIQRLPLFVSLLLLTWCPAGPFSVTGISREPRACAFVFHHGGIYNAARAPASSTSLDSLPSFFDRFRRGPKTSEQQPHEESRLKTGVDLYRLLGVPRDASTSAVAARVEELQKLQQEQFSGEDTPELDPLVTSLLHEVSATILNPEQRAAYDEGGYVSEPLYALLQQLVPAQLSSTSQEERMAEEAEPTEDQEEEPETANTTRGPSSLFSALFGPQFLGGNSPFAAFTGRRRSSRPQRGADVESEITLGFVDAALKGASSVPVTVQRQEPCGSCSSSEDRKAGRSSACRECGGRGMQTETRRSSFGFVSTSMSCSACGGTGESGHPPCESCGGEGFVDKEVSIKVNIPAGVSEGSLLRVDGEGSKGTDGGRPGMCVGVVLRYVSVNVEKHNRFSREGADILSEERISLRDAVNGCNLTVETVDGKADIEIPPLSRSGQKVVISGRGAKRSDGPSGKRGDHIITLRVVLPDAITAEDRELLQRLRDAEIEGGK</sequence>
<dbReference type="PANTHER" id="PTHR43096">
    <property type="entry name" value="DNAJ HOMOLOG 1, MITOCHONDRIAL-RELATED"/>
    <property type="match status" value="1"/>
</dbReference>
<dbReference type="GO" id="GO:0005737">
    <property type="term" value="C:cytoplasm"/>
    <property type="evidence" value="ECO:0007669"/>
    <property type="project" value="TreeGrafter"/>
</dbReference>
<keyword evidence="5" id="KW-1185">Reference proteome</keyword>
<evidence type="ECO:0000256" key="1">
    <source>
        <dbReference type="PROSITE-ProRule" id="PRU00546"/>
    </source>
</evidence>
<dbReference type="OrthoDB" id="10256793at2759"/>
<dbReference type="SUPFAM" id="SSF49493">
    <property type="entry name" value="HSP40/DnaJ peptide-binding domain"/>
    <property type="match status" value="2"/>
</dbReference>
<dbReference type="InterPro" id="IPR001305">
    <property type="entry name" value="HSP_DnaJ_Cys-rich_dom"/>
</dbReference>
<proteinExistence type="predicted"/>
<dbReference type="Gene3D" id="2.60.260.20">
    <property type="entry name" value="Urease metallochaperone UreE, N-terminal domain"/>
    <property type="match status" value="2"/>
</dbReference>
<dbReference type="SUPFAM" id="SSF57938">
    <property type="entry name" value="DnaJ/Hsp40 cysteine-rich domain"/>
    <property type="match status" value="1"/>
</dbReference>
<dbReference type="GO" id="GO:0031072">
    <property type="term" value="F:heat shock protein binding"/>
    <property type="evidence" value="ECO:0007669"/>
    <property type="project" value="InterPro"/>
</dbReference>
<feature type="compositionally biased region" description="Acidic residues" evidence="2">
    <location>
        <begin position="199"/>
        <end position="211"/>
    </location>
</feature>
<evidence type="ECO:0000259" key="3">
    <source>
        <dbReference type="PROSITE" id="PS51188"/>
    </source>
</evidence>
<reference evidence="4" key="1">
    <citation type="submission" date="2013-10" db="EMBL/GenBank/DDBJ databases">
        <title>Genomic analysis of the causative agents of coccidiosis in chickens.</title>
        <authorList>
            <person name="Reid A.J."/>
            <person name="Blake D."/>
            <person name="Billington K."/>
            <person name="Browne H."/>
            <person name="Dunn M."/>
            <person name="Hung S."/>
            <person name="Kawahara F."/>
            <person name="Miranda-Saavedra D."/>
            <person name="Mourier T."/>
            <person name="Nagra H."/>
            <person name="Otto T.D."/>
            <person name="Rawlings N."/>
            <person name="Sanchez A."/>
            <person name="Sanders M."/>
            <person name="Subramaniam C."/>
            <person name="Tay Y."/>
            <person name="Dear P."/>
            <person name="Doerig C."/>
            <person name="Gruber A."/>
            <person name="Parkinson J."/>
            <person name="Shirley M."/>
            <person name="Wan K.L."/>
            <person name="Berriman M."/>
            <person name="Tomley F."/>
            <person name="Pain A."/>
        </authorList>
    </citation>
    <scope>NUCLEOTIDE SEQUENCE [LARGE SCALE GENOMIC DNA]</scope>
    <source>
        <strain evidence="4">Houghton</strain>
    </source>
</reference>
<feature type="zinc finger region" description="CR-type" evidence="1">
    <location>
        <begin position="272"/>
        <end position="354"/>
    </location>
</feature>
<evidence type="ECO:0000313" key="4">
    <source>
        <dbReference type="EMBL" id="CDJ49267.1"/>
    </source>
</evidence>
<dbReference type="PANTHER" id="PTHR43096:SF10">
    <property type="entry name" value="CHAPERONE PROTEIN DNAJ A6, CHLOROPLASTIC"/>
    <property type="match status" value="1"/>
</dbReference>
<dbReference type="AlphaFoldDB" id="U6LFT7"/>
<dbReference type="VEuPathDB" id="ToxoDB:EBH_0059680"/>
<evidence type="ECO:0000313" key="5">
    <source>
        <dbReference type="Proteomes" id="UP000030750"/>
    </source>
</evidence>